<accession>A0A5B0RZQ6</accession>
<comment type="caution">
    <text evidence="2">The sequence shown here is derived from an EMBL/GenBank/DDBJ whole genome shotgun (WGS) entry which is preliminary data.</text>
</comment>
<evidence type="ECO:0000313" key="3">
    <source>
        <dbReference type="Proteomes" id="UP000325313"/>
    </source>
</evidence>
<sequence>MNQDGDINQEDQDEPGSSTELAADLICEDEIELENDDVNELSDKDENDRYTSESCKTTLAKFRAIAQKLTKSPNSKSLFVEICREKGCSRPHNIEQDVRTRWNSTLAQLTSIRRCSAAM</sequence>
<dbReference type="EMBL" id="VDEP01000105">
    <property type="protein sequence ID" value="KAA1131067.1"/>
    <property type="molecule type" value="Genomic_DNA"/>
</dbReference>
<dbReference type="AlphaFoldDB" id="A0A5B0RZQ6"/>
<organism evidence="2 3">
    <name type="scientific">Puccinia graminis f. sp. tritici</name>
    <dbReference type="NCBI Taxonomy" id="56615"/>
    <lineage>
        <taxon>Eukaryota</taxon>
        <taxon>Fungi</taxon>
        <taxon>Dikarya</taxon>
        <taxon>Basidiomycota</taxon>
        <taxon>Pucciniomycotina</taxon>
        <taxon>Pucciniomycetes</taxon>
        <taxon>Pucciniales</taxon>
        <taxon>Pucciniaceae</taxon>
        <taxon>Puccinia</taxon>
    </lineage>
</organism>
<reference evidence="2 3" key="1">
    <citation type="submission" date="2019-05" db="EMBL/GenBank/DDBJ databases">
        <title>Emergence of the Ug99 lineage of the wheat stem rust pathogen through somatic hybridization.</title>
        <authorList>
            <person name="Li F."/>
            <person name="Upadhyaya N.M."/>
            <person name="Sperschneider J."/>
            <person name="Matny O."/>
            <person name="Nguyen-Phuc H."/>
            <person name="Mago R."/>
            <person name="Raley C."/>
            <person name="Miller M.E."/>
            <person name="Silverstein K.A.T."/>
            <person name="Henningsen E."/>
            <person name="Hirsch C.D."/>
            <person name="Visser B."/>
            <person name="Pretorius Z.A."/>
            <person name="Steffenson B.J."/>
            <person name="Schwessinger B."/>
            <person name="Dodds P.N."/>
            <person name="Figueroa M."/>
        </authorList>
    </citation>
    <scope>NUCLEOTIDE SEQUENCE [LARGE SCALE GENOMIC DNA]</scope>
    <source>
        <strain evidence="2 3">Ug99</strain>
    </source>
</reference>
<name>A0A5B0RZQ6_PUCGR</name>
<evidence type="ECO:0000313" key="2">
    <source>
        <dbReference type="EMBL" id="KAA1131067.1"/>
    </source>
</evidence>
<dbReference type="Proteomes" id="UP000325313">
    <property type="component" value="Unassembled WGS sequence"/>
</dbReference>
<proteinExistence type="predicted"/>
<protein>
    <submittedName>
        <fullName evidence="2">Uncharacterized protein</fullName>
    </submittedName>
</protein>
<evidence type="ECO:0000256" key="1">
    <source>
        <dbReference type="SAM" id="MobiDB-lite"/>
    </source>
</evidence>
<gene>
    <name evidence="2" type="ORF">PGTUg99_030313</name>
</gene>
<feature type="region of interest" description="Disordered" evidence="1">
    <location>
        <begin position="1"/>
        <end position="22"/>
    </location>
</feature>